<dbReference type="Proteomes" id="UP001254257">
    <property type="component" value="Unassembled WGS sequence"/>
</dbReference>
<gene>
    <name evidence="2" type="ORF">RKE40_24950</name>
</gene>
<dbReference type="RefSeq" id="WP_316020894.1">
    <property type="nucleotide sequence ID" value="NZ_JAWDID010000060.1"/>
</dbReference>
<feature type="region of interest" description="Disordered" evidence="1">
    <location>
        <begin position="1"/>
        <end position="51"/>
    </location>
</feature>
<comment type="caution">
    <text evidence="2">The sequence shown here is derived from an EMBL/GenBank/DDBJ whole genome shotgun (WGS) entry which is preliminary data.</text>
</comment>
<organism evidence="2 3">
    <name type="scientific">Bosea rubneri</name>
    <dbReference type="NCBI Taxonomy" id="3075434"/>
    <lineage>
        <taxon>Bacteria</taxon>
        <taxon>Pseudomonadati</taxon>
        <taxon>Pseudomonadota</taxon>
        <taxon>Alphaproteobacteria</taxon>
        <taxon>Hyphomicrobiales</taxon>
        <taxon>Boseaceae</taxon>
        <taxon>Bosea</taxon>
    </lineage>
</organism>
<name>A0ABU3SFK6_9HYPH</name>
<evidence type="ECO:0000313" key="3">
    <source>
        <dbReference type="Proteomes" id="UP001254257"/>
    </source>
</evidence>
<proteinExistence type="predicted"/>
<evidence type="ECO:0000313" key="2">
    <source>
        <dbReference type="EMBL" id="MDU0343155.1"/>
    </source>
</evidence>
<accession>A0ABU3SFK6</accession>
<dbReference type="EMBL" id="JAWDID010000060">
    <property type="protein sequence ID" value="MDU0343155.1"/>
    <property type="molecule type" value="Genomic_DNA"/>
</dbReference>
<protein>
    <submittedName>
        <fullName evidence="2">Uncharacterized protein</fullName>
    </submittedName>
</protein>
<reference evidence="2 3" key="1">
    <citation type="submission" date="2023-09" db="EMBL/GenBank/DDBJ databases">
        <title>Whole genome shotgun sequencing (WGS) of Bosea sp. ZW T0_25, isolated from stored onions (Allium cepa).</title>
        <authorList>
            <person name="Stoll D.A."/>
            <person name="Huch M."/>
        </authorList>
    </citation>
    <scope>NUCLEOTIDE SEQUENCE [LARGE SCALE GENOMIC DNA]</scope>
    <source>
        <strain evidence="2 3">ZW T0_25</strain>
    </source>
</reference>
<sequence length="726" mass="74622">MAGNIFDQFDAPAVPKGGVGPLPTQGGNVFDQFDAPSSPNSSRGEFASRPMGFATRVQREGTDMQAREGEYLADALRVRQQQDRGGIVGNLDAAARGFAGWIPGMDKLAAAGDAAFGQGEGESFGERYSDNLMRQRALDDADRLVNSSSRFAGQAAGLVGTAMVLPAVNAVREGARGAATINAAVTGGLYGAATGAIENDGGITDKAVSGLQTGAAGTVLGAAAPTFVRGAEAFARATGKLGSSIAAPFRSMANPEAEAARRVGAALARDGVDDPAAALARMQSQGAPAVIGDVGGETTRALARSAANLSPEGRSALAEATADRFAGQGDRITDLLRSFGPSSAGKTLDELQSAARAANRPAYARAYAQGGRGLWSTELEGLAQAPAVQDAIRSVIKTGANKTVADGMPPVRNPFTTDAAGNLVPARQADGSIARPNLQFWDYVSRELRGKAGEAARAGNKDLAGDYTNLRRQILNQLDDAVPAFREARSGAAQAFQAEDALEAGQKFVSARMSNDEARKAVARMKPQDRELFAEGFRSDLIARIRETGDGRDIVKAVFGRPAARERVEIALGAPQARALEAVLTTETAMLRLQSALGNSTTWRQALESGMAAGAPSAIGGAAGYYHAGSPGAAAGAIAGVALRRGTLKLDQGLAKKIGEMLASGDVAQLKKVTKLAAKSPAVLKLLDGIADEAGKVAGLSGRPLEVTVRPGGVPGYMPAAADDEQ</sequence>
<keyword evidence="3" id="KW-1185">Reference proteome</keyword>
<evidence type="ECO:0000256" key="1">
    <source>
        <dbReference type="SAM" id="MobiDB-lite"/>
    </source>
</evidence>